<dbReference type="PaxDb" id="2711-XP_006483162.1"/>
<feature type="region of interest" description="Disordered" evidence="1">
    <location>
        <begin position="469"/>
        <end position="499"/>
    </location>
</feature>
<dbReference type="PANTHER" id="PTHR33781">
    <property type="entry name" value="PROTEIN PHYTOCHROME KINASE SUBSTRATE 1-RELATED"/>
    <property type="match status" value="1"/>
</dbReference>
<keyword evidence="3" id="KW-1185">Reference proteome</keyword>
<feature type="compositionally biased region" description="Low complexity" evidence="1">
    <location>
        <begin position="482"/>
        <end position="499"/>
    </location>
</feature>
<dbReference type="InterPro" id="IPR039615">
    <property type="entry name" value="PKS"/>
</dbReference>
<dbReference type="Proteomes" id="UP000027120">
    <property type="component" value="Unassembled WGS sequence"/>
</dbReference>
<dbReference type="STRING" id="2711.A0A067GTE6"/>
<gene>
    <name evidence="2" type="ORF">CISIN_1g010843mg</name>
</gene>
<evidence type="ECO:0000313" key="3">
    <source>
        <dbReference type="Proteomes" id="UP000027120"/>
    </source>
</evidence>
<reference evidence="2 3" key="1">
    <citation type="submission" date="2014-04" db="EMBL/GenBank/DDBJ databases">
        <authorList>
            <consortium name="International Citrus Genome Consortium"/>
            <person name="Gmitter F."/>
            <person name="Chen C."/>
            <person name="Farmerie W."/>
            <person name="Harkins T."/>
            <person name="Desany B."/>
            <person name="Mohiuddin M."/>
            <person name="Kodira C."/>
            <person name="Borodovsky M."/>
            <person name="Lomsadze A."/>
            <person name="Burns P."/>
            <person name="Jenkins J."/>
            <person name="Prochnik S."/>
            <person name="Shu S."/>
            <person name="Chapman J."/>
            <person name="Pitluck S."/>
            <person name="Schmutz J."/>
            <person name="Rokhsar D."/>
        </authorList>
    </citation>
    <scope>NUCLEOTIDE SEQUENCE</scope>
</reference>
<dbReference type="GO" id="GO:0009638">
    <property type="term" value="P:phototropism"/>
    <property type="evidence" value="ECO:0007669"/>
    <property type="project" value="InterPro"/>
</dbReference>
<evidence type="ECO:0000313" key="2">
    <source>
        <dbReference type="EMBL" id="KDO82909.1"/>
    </source>
</evidence>
<protein>
    <recommendedName>
        <fullName evidence="4">Phytochrome kinase substrate 1</fullName>
    </recommendedName>
</protein>
<proteinExistence type="predicted"/>
<name>A0A067GTE6_CITSI</name>
<dbReference type="eggNOG" id="ENOG502QSBI">
    <property type="taxonomic scope" value="Eukaryota"/>
</dbReference>
<dbReference type="AlphaFoldDB" id="A0A067GTE6"/>
<accession>A0A067GTE6</accession>
<organism evidence="2 3">
    <name type="scientific">Citrus sinensis</name>
    <name type="common">Sweet orange</name>
    <name type="synonym">Citrus aurantium var. sinensis</name>
    <dbReference type="NCBI Taxonomy" id="2711"/>
    <lineage>
        <taxon>Eukaryota</taxon>
        <taxon>Viridiplantae</taxon>
        <taxon>Streptophyta</taxon>
        <taxon>Embryophyta</taxon>
        <taxon>Tracheophyta</taxon>
        <taxon>Spermatophyta</taxon>
        <taxon>Magnoliopsida</taxon>
        <taxon>eudicotyledons</taxon>
        <taxon>Gunneridae</taxon>
        <taxon>Pentapetalae</taxon>
        <taxon>rosids</taxon>
        <taxon>malvids</taxon>
        <taxon>Sapindales</taxon>
        <taxon>Rutaceae</taxon>
        <taxon>Aurantioideae</taxon>
        <taxon>Citrus</taxon>
    </lineage>
</organism>
<sequence>MSMITLTSSCKTNLSETLSCESNNNINRDASFSSSLNSTAENFVRKLTVSNQNLSPGIASQEEQEYLGANKVEEEEIGVFSAEKYFNGAMDDSPRLPNVGARKHKCIKEEQIKVAPVKPKLQPGTPSVRSESSCNSQSALLQNVLRNPSRKQANKVQGKSFFAGLGCKCSCSDKDSVDVDEHIGETSFKKTANCSSVHEKAIIKEPIKRSHLVDKVNIDESSFAKEDLVLNKENCFSFRTANSTTGNLPIKVHYEQEEKEEILPRKSLEVFGFPVLEKSSKSSCFDRRLSMLSWDAAPRLEEFEFAATQGESYNDATSDASSDLFEIESLTGKANPFLARQGSDATSDCATPTACYAPSEASIEWSVVTASAADYSVMSDYEELKAPTTATSQVKTFSATSNDRARTIPETAKRLPSISLGCNSHKAVRVAGEAYRPNEKANHDARIHRMSESFTPVTRFQAEAELAGLHSRQRQPALAATHSLPRSHSPRPSHLLYIQ</sequence>
<dbReference type="PANTHER" id="PTHR33781:SF4">
    <property type="entry name" value="PROTEIN PHYTOCHROME KINASE SUBSTRATE 1"/>
    <property type="match status" value="1"/>
</dbReference>
<evidence type="ECO:0000256" key="1">
    <source>
        <dbReference type="SAM" id="MobiDB-lite"/>
    </source>
</evidence>
<dbReference type="EMBL" id="KK784875">
    <property type="protein sequence ID" value="KDO82909.1"/>
    <property type="molecule type" value="Genomic_DNA"/>
</dbReference>
<evidence type="ECO:0008006" key="4">
    <source>
        <dbReference type="Google" id="ProtNLM"/>
    </source>
</evidence>